<dbReference type="InterPro" id="IPR025558">
    <property type="entry name" value="DUF4283"/>
</dbReference>
<dbReference type="AlphaFoldDB" id="A0A484L7X3"/>
<dbReference type="Gene3D" id="3.60.10.10">
    <property type="entry name" value="Endonuclease/exonuclease/phosphatase"/>
    <property type="match status" value="1"/>
</dbReference>
<dbReference type="SUPFAM" id="SSF56219">
    <property type="entry name" value="DNase I-like"/>
    <property type="match status" value="1"/>
</dbReference>
<feature type="domain" description="DUF4283" evidence="1">
    <location>
        <begin position="64"/>
        <end position="142"/>
    </location>
</feature>
<reference evidence="2 3" key="1">
    <citation type="submission" date="2018-04" db="EMBL/GenBank/DDBJ databases">
        <authorList>
            <person name="Vogel A."/>
        </authorList>
    </citation>
    <scope>NUCLEOTIDE SEQUENCE [LARGE SCALE GENOMIC DNA]</scope>
</reference>
<proteinExistence type="predicted"/>
<dbReference type="PANTHER" id="PTHR33233:SF17">
    <property type="entry name" value="DUF4283 DOMAIN-CONTAINING PROTEIN"/>
    <property type="match status" value="1"/>
</dbReference>
<evidence type="ECO:0000313" key="3">
    <source>
        <dbReference type="Proteomes" id="UP000595140"/>
    </source>
</evidence>
<sequence length="541" mass="63848">MLRCYLMNILMKDLKEQSPKSYAEAVGFPELIELNLKFVQSEEVNGIQVAKFTKDDVVEQSRYWDSAMILCVLGANPPIDVIKGFIARMWKMYPIDEVSVLKEGQFIVMFQKEEDRDEVIKRKYYYFDNKPVLVQKWKPGKKVDITELKDIPIWIQLPDLDIKYWSLTGLSKLGSLIGKPIKRDKATATRMKYAYARIQVEVGVYQEFPKTITFINEEDRYGTQRKLWCKYSRVGGNPVTWEEIRDFKECMQINGLEELPAEGAQFTWSNRQGVGRRIYSRIDRAVINIEWIAQSRAKLIIKEEGMSDHTPLLIKLWKQDKGGHRFRFCDMWTMDPNFSNLVKENWEKCVQGRSMYQLVKKLKILKTQFKSLNREKFGNIIQRCDIVRNELYAVQHEIKGDINNELLINKEKQLIQQLNWNLRASYLLKCQQAKQEWILEGDQNSRLFHAWVRKRQIQNHITTIYNKRGELVEGMEDVTRVVLQYFQEALGTTELKEIEEMLARCKSKERNLRAATFNSCCYAIWRSVSQFESDRNQTNVQ</sequence>
<dbReference type="Proteomes" id="UP000595140">
    <property type="component" value="Unassembled WGS sequence"/>
</dbReference>
<keyword evidence="3" id="KW-1185">Reference proteome</keyword>
<dbReference type="EMBL" id="OOIL02001115">
    <property type="protein sequence ID" value="VFQ72447.1"/>
    <property type="molecule type" value="Genomic_DNA"/>
</dbReference>
<dbReference type="OrthoDB" id="851886at2759"/>
<gene>
    <name evidence="2" type="ORF">CCAM_LOCUS14223</name>
</gene>
<name>A0A484L7X3_9ASTE</name>
<dbReference type="PANTHER" id="PTHR33233">
    <property type="entry name" value="ENDONUCLEASE/EXONUCLEASE/PHOSPHATASE"/>
    <property type="match status" value="1"/>
</dbReference>
<protein>
    <recommendedName>
        <fullName evidence="1">DUF4283 domain-containing protein</fullName>
    </recommendedName>
</protein>
<dbReference type="InterPro" id="IPR036691">
    <property type="entry name" value="Endo/exonu/phosph_ase_sf"/>
</dbReference>
<dbReference type="Pfam" id="PF14111">
    <property type="entry name" value="DUF4283"/>
    <property type="match status" value="1"/>
</dbReference>
<evidence type="ECO:0000259" key="1">
    <source>
        <dbReference type="Pfam" id="PF14111"/>
    </source>
</evidence>
<organism evidence="2 3">
    <name type="scientific">Cuscuta campestris</name>
    <dbReference type="NCBI Taxonomy" id="132261"/>
    <lineage>
        <taxon>Eukaryota</taxon>
        <taxon>Viridiplantae</taxon>
        <taxon>Streptophyta</taxon>
        <taxon>Embryophyta</taxon>
        <taxon>Tracheophyta</taxon>
        <taxon>Spermatophyta</taxon>
        <taxon>Magnoliopsida</taxon>
        <taxon>eudicotyledons</taxon>
        <taxon>Gunneridae</taxon>
        <taxon>Pentapetalae</taxon>
        <taxon>asterids</taxon>
        <taxon>lamiids</taxon>
        <taxon>Solanales</taxon>
        <taxon>Convolvulaceae</taxon>
        <taxon>Cuscuteae</taxon>
        <taxon>Cuscuta</taxon>
        <taxon>Cuscuta subgen. Grammica</taxon>
        <taxon>Cuscuta sect. Cleistogrammica</taxon>
    </lineage>
</organism>
<accession>A0A484L7X3</accession>
<evidence type="ECO:0000313" key="2">
    <source>
        <dbReference type="EMBL" id="VFQ72447.1"/>
    </source>
</evidence>